<accession>A0A8H6M5D4</accession>
<gene>
    <name evidence="3" type="ORF">DFP72DRAFT_462714</name>
</gene>
<feature type="non-terminal residue" evidence="3">
    <location>
        <position position="1"/>
    </location>
</feature>
<dbReference type="Proteomes" id="UP000521943">
    <property type="component" value="Unassembled WGS sequence"/>
</dbReference>
<keyword evidence="1" id="KW-0677">Repeat</keyword>
<evidence type="ECO:0000313" key="4">
    <source>
        <dbReference type="Proteomes" id="UP000521943"/>
    </source>
</evidence>
<evidence type="ECO:0000259" key="2">
    <source>
        <dbReference type="Pfam" id="PF24883"/>
    </source>
</evidence>
<name>A0A8H6M5D4_9AGAR</name>
<sequence length="199" mass="22475">PRCCHSYTPQLIYRFNRIHFTDPTPDTSKLISEASYIRDRRNHPPNSNYMPNTRRDVIERIITWADAETLAEDVRHSQDPPDSAHIYWLYGSAGCGKSAIAQAVANEFGDGAKERLLGSFFFFRGSSRSHFNPFVVTLAEQMRLSFPAIGFALRDTLSNLHALQGASVDVLLRRLIFEPFIEAVAQNLKGSRDHPIPSV</sequence>
<comment type="caution">
    <text evidence="3">The sequence shown here is derived from an EMBL/GenBank/DDBJ whole genome shotgun (WGS) entry which is preliminary data.</text>
</comment>
<dbReference type="Pfam" id="PF24883">
    <property type="entry name" value="NPHP3_N"/>
    <property type="match status" value="1"/>
</dbReference>
<reference evidence="3 4" key="1">
    <citation type="submission" date="2020-07" db="EMBL/GenBank/DDBJ databases">
        <title>Comparative genomics of pyrophilous fungi reveals a link between fire events and developmental genes.</title>
        <authorList>
            <consortium name="DOE Joint Genome Institute"/>
            <person name="Steindorff A.S."/>
            <person name="Carver A."/>
            <person name="Calhoun S."/>
            <person name="Stillman K."/>
            <person name="Liu H."/>
            <person name="Lipzen A."/>
            <person name="Pangilinan J."/>
            <person name="Labutti K."/>
            <person name="Bruns T.D."/>
            <person name="Grigoriev I.V."/>
        </authorList>
    </citation>
    <scope>NUCLEOTIDE SEQUENCE [LARGE SCALE GENOMIC DNA]</scope>
    <source>
        <strain evidence="3 4">CBS 144469</strain>
    </source>
</reference>
<organism evidence="3 4">
    <name type="scientific">Ephemerocybe angulata</name>
    <dbReference type="NCBI Taxonomy" id="980116"/>
    <lineage>
        <taxon>Eukaryota</taxon>
        <taxon>Fungi</taxon>
        <taxon>Dikarya</taxon>
        <taxon>Basidiomycota</taxon>
        <taxon>Agaricomycotina</taxon>
        <taxon>Agaricomycetes</taxon>
        <taxon>Agaricomycetidae</taxon>
        <taxon>Agaricales</taxon>
        <taxon>Agaricineae</taxon>
        <taxon>Psathyrellaceae</taxon>
        <taxon>Ephemerocybe</taxon>
    </lineage>
</organism>
<dbReference type="InterPro" id="IPR027417">
    <property type="entry name" value="P-loop_NTPase"/>
</dbReference>
<evidence type="ECO:0000313" key="3">
    <source>
        <dbReference type="EMBL" id="KAF6752042.1"/>
    </source>
</evidence>
<dbReference type="EMBL" id="JACGCI010000046">
    <property type="protein sequence ID" value="KAF6752042.1"/>
    <property type="molecule type" value="Genomic_DNA"/>
</dbReference>
<dbReference type="SUPFAM" id="SSF52540">
    <property type="entry name" value="P-loop containing nucleoside triphosphate hydrolases"/>
    <property type="match status" value="1"/>
</dbReference>
<evidence type="ECO:0000256" key="1">
    <source>
        <dbReference type="ARBA" id="ARBA00022737"/>
    </source>
</evidence>
<dbReference type="AlphaFoldDB" id="A0A8H6M5D4"/>
<feature type="domain" description="Nephrocystin 3-like N-terminal" evidence="2">
    <location>
        <begin position="75"/>
        <end position="180"/>
    </location>
</feature>
<proteinExistence type="predicted"/>
<protein>
    <recommendedName>
        <fullName evidence="2">Nephrocystin 3-like N-terminal domain-containing protein</fullName>
    </recommendedName>
</protein>
<dbReference type="InterPro" id="IPR056884">
    <property type="entry name" value="NPHP3-like_N"/>
</dbReference>
<dbReference type="Gene3D" id="3.40.50.300">
    <property type="entry name" value="P-loop containing nucleotide triphosphate hydrolases"/>
    <property type="match status" value="1"/>
</dbReference>
<keyword evidence="4" id="KW-1185">Reference proteome</keyword>
<dbReference type="OrthoDB" id="2928561at2759"/>